<organism evidence="2 3">
    <name type="scientific">Pedobacter duraquae</name>
    <dbReference type="NCBI Taxonomy" id="425511"/>
    <lineage>
        <taxon>Bacteria</taxon>
        <taxon>Pseudomonadati</taxon>
        <taxon>Bacteroidota</taxon>
        <taxon>Sphingobacteriia</taxon>
        <taxon>Sphingobacteriales</taxon>
        <taxon>Sphingobacteriaceae</taxon>
        <taxon>Pedobacter</taxon>
    </lineage>
</organism>
<keyword evidence="2" id="KW-0808">Transferase</keyword>
<gene>
    <name evidence="2" type="ORF">CLV32_2529</name>
</gene>
<reference evidence="2 3" key="1">
    <citation type="submission" date="2019-03" db="EMBL/GenBank/DDBJ databases">
        <title>Genomic Encyclopedia of Archaeal and Bacterial Type Strains, Phase II (KMG-II): from individual species to whole genera.</title>
        <authorList>
            <person name="Goeker M."/>
        </authorList>
    </citation>
    <scope>NUCLEOTIDE SEQUENCE [LARGE SCALE GENOMIC DNA]</scope>
    <source>
        <strain evidence="2 3">DSM 19034</strain>
    </source>
</reference>
<accession>A0A4R6IH12</accession>
<feature type="domain" description="Glycosyltransferase 2-like" evidence="1">
    <location>
        <begin position="3"/>
        <end position="148"/>
    </location>
</feature>
<sequence>MISVVIVTYNAVATLQQCLDSIYSQSNPDIRILLIDGESTDGTQEIMLKNKAKLAYAISEPDAGIYDAMNKALEQLNTPWVYFLGADDTLLPDFSTFLQVLAQPDLIYYANVLYKGAKHSGEVKPYRQAKSGIFHQSIIYPSAVFKNYKYNTRYPIAADYALNMQLYHNPKYTFKHYDYTIARYNDTGISAVRKDANFEADKSQLIRHNFGLAIWLRYKFRMVKSQLSKKNQEFL</sequence>
<comment type="caution">
    <text evidence="2">The sequence shown here is derived from an EMBL/GenBank/DDBJ whole genome shotgun (WGS) entry which is preliminary data.</text>
</comment>
<dbReference type="GO" id="GO:0016758">
    <property type="term" value="F:hexosyltransferase activity"/>
    <property type="evidence" value="ECO:0007669"/>
    <property type="project" value="UniProtKB-ARBA"/>
</dbReference>
<protein>
    <submittedName>
        <fullName evidence="2">Glycosyltransferase involved in cell wall biosynthesis</fullName>
    </submittedName>
</protein>
<name>A0A4R6IH12_9SPHI</name>
<dbReference type="OrthoDB" id="9788101at2"/>
<dbReference type="RefSeq" id="WP_133555919.1">
    <property type="nucleotide sequence ID" value="NZ_SNWM01000003.1"/>
</dbReference>
<dbReference type="PANTHER" id="PTHR22916:SF3">
    <property type="entry name" value="UDP-GLCNAC:BETAGAL BETA-1,3-N-ACETYLGLUCOSAMINYLTRANSFERASE-LIKE PROTEIN 1"/>
    <property type="match status" value="1"/>
</dbReference>
<evidence type="ECO:0000313" key="2">
    <source>
        <dbReference type="EMBL" id="TDO21424.1"/>
    </source>
</evidence>
<keyword evidence="3" id="KW-1185">Reference proteome</keyword>
<evidence type="ECO:0000259" key="1">
    <source>
        <dbReference type="Pfam" id="PF00535"/>
    </source>
</evidence>
<dbReference type="SUPFAM" id="SSF53448">
    <property type="entry name" value="Nucleotide-diphospho-sugar transferases"/>
    <property type="match status" value="1"/>
</dbReference>
<evidence type="ECO:0000313" key="3">
    <source>
        <dbReference type="Proteomes" id="UP000295499"/>
    </source>
</evidence>
<dbReference type="AlphaFoldDB" id="A0A4R6IH12"/>
<dbReference type="Pfam" id="PF00535">
    <property type="entry name" value="Glycos_transf_2"/>
    <property type="match status" value="1"/>
</dbReference>
<dbReference type="Proteomes" id="UP000295499">
    <property type="component" value="Unassembled WGS sequence"/>
</dbReference>
<proteinExistence type="predicted"/>
<dbReference type="InterPro" id="IPR001173">
    <property type="entry name" value="Glyco_trans_2-like"/>
</dbReference>
<dbReference type="EMBL" id="SNWM01000003">
    <property type="protein sequence ID" value="TDO21424.1"/>
    <property type="molecule type" value="Genomic_DNA"/>
</dbReference>
<dbReference type="InterPro" id="IPR029044">
    <property type="entry name" value="Nucleotide-diphossugar_trans"/>
</dbReference>
<dbReference type="Gene3D" id="3.90.550.10">
    <property type="entry name" value="Spore Coat Polysaccharide Biosynthesis Protein SpsA, Chain A"/>
    <property type="match status" value="1"/>
</dbReference>
<dbReference type="PANTHER" id="PTHR22916">
    <property type="entry name" value="GLYCOSYLTRANSFERASE"/>
    <property type="match status" value="1"/>
</dbReference>